<keyword evidence="2" id="KW-0614">Plasmid</keyword>
<dbReference type="EMBL" id="CP062805">
    <property type="protein sequence ID" value="QOT81874.1"/>
    <property type="molecule type" value="Genomic_DNA"/>
</dbReference>
<evidence type="ECO:0000313" key="2">
    <source>
        <dbReference type="EMBL" id="QOT81874.1"/>
    </source>
</evidence>
<proteinExistence type="predicted"/>
<dbReference type="Gene3D" id="1.10.10.60">
    <property type="entry name" value="Homeodomain-like"/>
    <property type="match status" value="1"/>
</dbReference>
<reference evidence="2 3" key="1">
    <citation type="submission" date="2020-10" db="EMBL/GenBank/DDBJ databases">
        <title>Complete genome sequence of Cupriavidus basilensis CCUG 49340T.</title>
        <authorList>
            <person name="Salva-Serra F."/>
            <person name="Donoso R.A."/>
            <person name="Cho K.H."/>
            <person name="Yoo J.A."/>
            <person name="Lee K."/>
            <person name="Yoon S.-H."/>
            <person name="Perez-Pantoja D."/>
            <person name="Moore E.R.B."/>
        </authorList>
    </citation>
    <scope>NUCLEOTIDE SEQUENCE [LARGE SCALE GENOMIC DNA]</scope>
    <source>
        <strain evidence="3">CCUG 49340</strain>
        <plasmid evidence="2 3">pRK1-1</plasmid>
    </source>
</reference>
<gene>
    <name evidence="2" type="ORF">F7R26_035895</name>
</gene>
<sequence>MPRRKPEFQSLDLNAWPSIAWTELDAEVREVTKVRVQAIERYASGESVKEIEKATGVDRRQLYRWLERGLALHPDGRIFGFRALLRYVRVNEYVRISPVNGRPSEDGRGKAGAFALFLESYPALAGWLLLKIKQRRVLLKQVHTNGRLHTRLVGLHALHGEFLLQCRSLGLTAVDYPFNTEGGAIRSLSARLKDELSRSFRTAARAAGATHLKGLPHYDQAESRPAMRPYQVVEFDGHRLDIRLKVVVRDALGFEHEFEIERVWLLAIIDVCTRAVLGFHLGLGLRAREKRWTSGRALKLLESADRETSIRLGEKVDTTSVACPSSSTSLLYRISRSSATARAGHYRHAARPAPCAG</sequence>
<evidence type="ECO:0000259" key="1">
    <source>
        <dbReference type="Pfam" id="PF13518"/>
    </source>
</evidence>
<protein>
    <submittedName>
        <fullName evidence="2">Helix-turn-helix domain-containing protein</fullName>
    </submittedName>
</protein>
<name>A0A643G245_9BURK</name>
<dbReference type="AlphaFoldDB" id="A0A643G245"/>
<dbReference type="InterPro" id="IPR036397">
    <property type="entry name" value="RNaseH_sf"/>
</dbReference>
<accession>A0A643G245</accession>
<geneLocation type="plasmid" evidence="2 3">
    <name>pRK1-1</name>
</geneLocation>
<dbReference type="InterPro" id="IPR055247">
    <property type="entry name" value="InsJ-like_HTH"/>
</dbReference>
<dbReference type="Gene3D" id="3.30.420.10">
    <property type="entry name" value="Ribonuclease H-like superfamily/Ribonuclease H"/>
    <property type="match status" value="1"/>
</dbReference>
<dbReference type="Proteomes" id="UP000397656">
    <property type="component" value="Plasmid pRK1-1"/>
</dbReference>
<organism evidence="2 3">
    <name type="scientific">Cupriavidus basilensis</name>
    <dbReference type="NCBI Taxonomy" id="68895"/>
    <lineage>
        <taxon>Bacteria</taxon>
        <taxon>Pseudomonadati</taxon>
        <taxon>Pseudomonadota</taxon>
        <taxon>Betaproteobacteria</taxon>
        <taxon>Burkholderiales</taxon>
        <taxon>Burkholderiaceae</taxon>
        <taxon>Cupriavidus</taxon>
    </lineage>
</organism>
<evidence type="ECO:0000313" key="3">
    <source>
        <dbReference type="Proteomes" id="UP000397656"/>
    </source>
</evidence>
<feature type="domain" description="Insertion element IS150 protein InsJ-like helix-turn-helix" evidence="1">
    <location>
        <begin position="35"/>
        <end position="68"/>
    </location>
</feature>
<dbReference type="GO" id="GO:0003676">
    <property type="term" value="F:nucleic acid binding"/>
    <property type="evidence" value="ECO:0007669"/>
    <property type="project" value="InterPro"/>
</dbReference>
<dbReference type="Pfam" id="PF13518">
    <property type="entry name" value="HTH_28"/>
    <property type="match status" value="1"/>
</dbReference>